<reference evidence="1" key="1">
    <citation type="submission" date="2018-01" db="EMBL/GenBank/DDBJ databases">
        <authorList>
            <person name="Mao J.F."/>
        </authorList>
    </citation>
    <scope>NUCLEOTIDE SEQUENCE</scope>
    <source>
        <strain evidence="1">Huo1</strain>
        <tissue evidence="1">Leaf</tissue>
    </source>
</reference>
<keyword evidence="2" id="KW-1185">Reference proteome</keyword>
<dbReference type="Proteomes" id="UP000298416">
    <property type="component" value="Unassembled WGS sequence"/>
</dbReference>
<evidence type="ECO:0000313" key="2">
    <source>
        <dbReference type="Proteomes" id="UP000298416"/>
    </source>
</evidence>
<dbReference type="EMBL" id="PNBA02000001">
    <property type="protein sequence ID" value="KAG6435560.1"/>
    <property type="molecule type" value="Genomic_DNA"/>
</dbReference>
<protein>
    <submittedName>
        <fullName evidence="1">Uncharacterized protein</fullName>
    </submittedName>
</protein>
<dbReference type="PANTHER" id="PTHR33879">
    <property type="entry name" value="17.6 KDA CLASS II HEAT SHOCK PROTEIN-RELATED"/>
    <property type="match status" value="1"/>
</dbReference>
<comment type="caution">
    <text evidence="1">The sequence shown here is derived from an EMBL/GenBank/DDBJ whole genome shotgun (WGS) entry which is preliminary data.</text>
</comment>
<dbReference type="AlphaFoldDB" id="A0A8X8YSW9"/>
<sequence length="152" mass="16741">MELNSHTKLRKLPHVFGKVLELPLRSDADVAVEEGPDFFRFIAKSKVSGGVVRAHAVEIHPGVIKIVVRSDDHKLNSSCGVELFIDKLELDTWRFRLPSSALTELATAAIGDGKLVVKVPKGGGGDKRQLPNVYASPFLPQNINRYRKKGFA</sequence>
<evidence type="ECO:0000313" key="1">
    <source>
        <dbReference type="EMBL" id="KAG6435560.1"/>
    </source>
</evidence>
<reference evidence="1" key="2">
    <citation type="submission" date="2020-08" db="EMBL/GenBank/DDBJ databases">
        <title>Plant Genome Project.</title>
        <authorList>
            <person name="Zhang R.-G."/>
        </authorList>
    </citation>
    <scope>NUCLEOTIDE SEQUENCE</scope>
    <source>
        <strain evidence="1">Huo1</strain>
        <tissue evidence="1">Leaf</tissue>
    </source>
</reference>
<accession>A0A8X8YSW9</accession>
<organism evidence="1">
    <name type="scientific">Salvia splendens</name>
    <name type="common">Scarlet sage</name>
    <dbReference type="NCBI Taxonomy" id="180675"/>
    <lineage>
        <taxon>Eukaryota</taxon>
        <taxon>Viridiplantae</taxon>
        <taxon>Streptophyta</taxon>
        <taxon>Embryophyta</taxon>
        <taxon>Tracheophyta</taxon>
        <taxon>Spermatophyta</taxon>
        <taxon>Magnoliopsida</taxon>
        <taxon>eudicotyledons</taxon>
        <taxon>Gunneridae</taxon>
        <taxon>Pentapetalae</taxon>
        <taxon>asterids</taxon>
        <taxon>lamiids</taxon>
        <taxon>Lamiales</taxon>
        <taxon>Lamiaceae</taxon>
        <taxon>Nepetoideae</taxon>
        <taxon>Mentheae</taxon>
        <taxon>Salviinae</taxon>
        <taxon>Salvia</taxon>
        <taxon>Salvia subgen. Calosphace</taxon>
        <taxon>core Calosphace</taxon>
    </lineage>
</organism>
<name>A0A8X8YSW9_SALSN</name>
<dbReference type="PANTHER" id="PTHR33879:SF11">
    <property type="entry name" value="SHSP DOMAIN-CONTAINING PROTEIN"/>
    <property type="match status" value="1"/>
</dbReference>
<gene>
    <name evidence="1" type="ORF">SASPL_100434</name>
</gene>
<proteinExistence type="predicted"/>